<evidence type="ECO:0000256" key="3">
    <source>
        <dbReference type="ARBA" id="ARBA00023128"/>
    </source>
</evidence>
<keyword evidence="7" id="KW-1185">Reference proteome</keyword>
<keyword evidence="3" id="KW-0496">Mitochondrion</keyword>
<evidence type="ECO:0000313" key="8">
    <source>
        <dbReference type="WBParaSite" id="Pan_g19519.t1"/>
    </source>
</evidence>
<dbReference type="PROSITE" id="PS51886">
    <property type="entry name" value="TLDC"/>
    <property type="match status" value="1"/>
</dbReference>
<evidence type="ECO:0000256" key="4">
    <source>
        <dbReference type="ARBA" id="ARBA00040604"/>
    </source>
</evidence>
<feature type="compositionally biased region" description="Basic and acidic residues" evidence="5">
    <location>
        <begin position="173"/>
        <end position="190"/>
    </location>
</feature>
<evidence type="ECO:0000313" key="7">
    <source>
        <dbReference type="Proteomes" id="UP000492821"/>
    </source>
</evidence>
<evidence type="ECO:0000256" key="5">
    <source>
        <dbReference type="SAM" id="MobiDB-lite"/>
    </source>
</evidence>
<feature type="compositionally biased region" description="Polar residues" evidence="5">
    <location>
        <begin position="296"/>
        <end position="317"/>
    </location>
</feature>
<reference evidence="8" key="2">
    <citation type="submission" date="2020-10" db="UniProtKB">
        <authorList>
            <consortium name="WormBaseParasite"/>
        </authorList>
    </citation>
    <scope>IDENTIFICATION</scope>
</reference>
<feature type="compositionally biased region" description="Polar residues" evidence="5">
    <location>
        <begin position="69"/>
        <end position="80"/>
    </location>
</feature>
<feature type="region of interest" description="Disordered" evidence="5">
    <location>
        <begin position="173"/>
        <end position="228"/>
    </location>
</feature>
<feature type="region of interest" description="Disordered" evidence="5">
    <location>
        <begin position="1"/>
        <end position="98"/>
    </location>
</feature>
<feature type="region of interest" description="Disordered" evidence="5">
    <location>
        <begin position="602"/>
        <end position="623"/>
    </location>
</feature>
<dbReference type="PANTHER" id="PTHR23354">
    <property type="entry name" value="NUCLEOLAR PROTEIN 7/ESTROGEN RECEPTOR COACTIVATOR-RELATED"/>
    <property type="match status" value="1"/>
</dbReference>
<accession>A0A7E4VEH9</accession>
<sequence length="873" mass="95402">MNCRMVFPGQHIRVPIPQDPPPPSESQYSPLPSSPNKKSPRPSGLGDFVFLDTDETQIKPPGGAVRQTRLASDASNISVSSRKDSAKSNSIQPMASVDPEDNDCLRRFLKIKVKQVTESDGTVTGTLLITPNTIMFDPDLIHPLVKENGPDLYGMVAPMDDIVSVSVFKHDHSLVESEDRRSSSESESKPTFDCGATSEDEFKDANDVFADNSDGSLNGSIDGPPVSLSIDASSLPAIAEEANKGTPNTPGDQNSLAATGNGDVIKRRAASDLGPVDSSVESVSVDLPDRPRTHSDLQPSTSLDSSAATNGKQSPFSRFSPGMTRRSFGRLGRTLSSRANSIKGTVTSVASGTQRVAHGVVTHTKSAADQIHAGIQTGAKAVASVPGSLANVGSGILAESHDLYGSFVAELKGDPEKKNPTALKREKSLAQLHSLKQRTHEARQASMAQNTDDVFAKACTSDEMAELFPSIQDMTTGQQPPVIGTPPDPPMYMTIRVDRKRMTKRTSRTGLTDQKKKKGKKRSIKSKVRHLFFCGLQTNERINYDDAYGTSRHASVSSGNDHDHNSFGNKHRCEFWYAIPRASADAIYHFLLIWSPGQQNEASLENNADTNDENAEDPRNTETGLANKKGLIVLDSKTDDTKLLKDNLGNQTWFGASAFGSGLVREWEITTVKELCRRLSLDDDCEMAETALPEGATQSQILDEFMIRQIAEILPPRAQGYPWVLIYNSEKHGFSLSTLFRKMEAWVDEMSPILLIIRDVKGHVFGAMVSQAIRPSDHYFGTGECFLFRFTGKVPHTRELRHYEWAGDNQFFVNACKTHLSIGAGQGHSGLWLDADLNHGRSQRCLTFDNEPLAGGQDEDFIVQFVEAFGFSM</sequence>
<reference evidence="7" key="1">
    <citation type="journal article" date="2013" name="Genetics">
        <title>The draft genome and transcriptome of Panagrellus redivivus are shaped by the harsh demands of a free-living lifestyle.</title>
        <authorList>
            <person name="Srinivasan J."/>
            <person name="Dillman A.R."/>
            <person name="Macchietto M.G."/>
            <person name="Heikkinen L."/>
            <person name="Lakso M."/>
            <person name="Fracchia K.M."/>
            <person name="Antoshechkin I."/>
            <person name="Mortazavi A."/>
            <person name="Wong G."/>
            <person name="Sternberg P.W."/>
        </authorList>
    </citation>
    <scope>NUCLEOTIDE SEQUENCE [LARGE SCALE GENOMIC DNA]</scope>
    <source>
        <strain evidence="7">MT8872</strain>
    </source>
</reference>
<dbReference type="InterPro" id="IPR006571">
    <property type="entry name" value="TLDc_dom"/>
</dbReference>
<feature type="region of interest" description="Disordered" evidence="5">
    <location>
        <begin position="501"/>
        <end position="524"/>
    </location>
</feature>
<feature type="compositionally biased region" description="Low complexity" evidence="5">
    <location>
        <begin position="276"/>
        <end position="286"/>
    </location>
</feature>
<dbReference type="GO" id="GO:0005739">
    <property type="term" value="C:mitochondrion"/>
    <property type="evidence" value="ECO:0007669"/>
    <property type="project" value="UniProtKB-SubCell"/>
</dbReference>
<dbReference type="GO" id="GO:0005634">
    <property type="term" value="C:nucleus"/>
    <property type="evidence" value="ECO:0007669"/>
    <property type="project" value="TreeGrafter"/>
</dbReference>
<dbReference type="SMART" id="SM00584">
    <property type="entry name" value="TLDc"/>
    <property type="match status" value="1"/>
</dbReference>
<comment type="similarity">
    <text evidence="2">Belongs to the OXR1 family.</text>
</comment>
<feature type="region of interest" description="Disordered" evidence="5">
    <location>
        <begin position="268"/>
        <end position="328"/>
    </location>
</feature>
<feature type="compositionally biased region" description="Basic residues" evidence="5">
    <location>
        <begin position="515"/>
        <end position="524"/>
    </location>
</feature>
<dbReference type="Proteomes" id="UP000492821">
    <property type="component" value="Unassembled WGS sequence"/>
</dbReference>
<name>A0A7E4VEH9_PANRE</name>
<evidence type="ECO:0000256" key="1">
    <source>
        <dbReference type="ARBA" id="ARBA00004173"/>
    </source>
</evidence>
<dbReference type="Pfam" id="PF07534">
    <property type="entry name" value="TLD"/>
    <property type="match status" value="1"/>
</dbReference>
<dbReference type="WBParaSite" id="Pan_g19519.t1">
    <property type="protein sequence ID" value="Pan_g19519.t1"/>
    <property type="gene ID" value="Pan_g19519"/>
</dbReference>
<dbReference type="PANTHER" id="PTHR23354:SF62">
    <property type="entry name" value="MUSTARD, ISOFORM V"/>
    <property type="match status" value="1"/>
</dbReference>
<evidence type="ECO:0000259" key="6">
    <source>
        <dbReference type="PROSITE" id="PS51886"/>
    </source>
</evidence>
<feature type="compositionally biased region" description="Low complexity" evidence="5">
    <location>
        <begin position="25"/>
        <end position="43"/>
    </location>
</feature>
<evidence type="ECO:0000256" key="2">
    <source>
        <dbReference type="ARBA" id="ARBA00009540"/>
    </source>
</evidence>
<feature type="domain" description="TLDc" evidence="6">
    <location>
        <begin position="700"/>
        <end position="872"/>
    </location>
</feature>
<dbReference type="GO" id="GO:0006979">
    <property type="term" value="P:response to oxidative stress"/>
    <property type="evidence" value="ECO:0007669"/>
    <property type="project" value="TreeGrafter"/>
</dbReference>
<protein>
    <recommendedName>
        <fullName evidence="4">Oxidation resistance protein 1</fullName>
    </recommendedName>
</protein>
<proteinExistence type="inferred from homology"/>
<organism evidence="7 8">
    <name type="scientific">Panagrellus redivivus</name>
    <name type="common">Microworm</name>
    <dbReference type="NCBI Taxonomy" id="6233"/>
    <lineage>
        <taxon>Eukaryota</taxon>
        <taxon>Metazoa</taxon>
        <taxon>Ecdysozoa</taxon>
        <taxon>Nematoda</taxon>
        <taxon>Chromadorea</taxon>
        <taxon>Rhabditida</taxon>
        <taxon>Tylenchina</taxon>
        <taxon>Panagrolaimomorpha</taxon>
        <taxon>Panagrolaimoidea</taxon>
        <taxon>Panagrolaimidae</taxon>
        <taxon>Panagrellus</taxon>
    </lineage>
</organism>
<dbReference type="AlphaFoldDB" id="A0A7E4VEH9"/>
<comment type="subcellular location">
    <subcellularLocation>
        <location evidence="1">Mitochondrion</location>
    </subcellularLocation>
</comment>